<feature type="compositionally biased region" description="Basic residues" evidence="1">
    <location>
        <begin position="1"/>
        <end position="10"/>
    </location>
</feature>
<keyword evidence="3" id="KW-1185">Reference proteome</keyword>
<dbReference type="Gramene" id="Psat03G0534300-T1">
    <property type="protein sequence ID" value="KAI5431145.1"/>
    <property type="gene ID" value="KIW84_035343"/>
</dbReference>
<reference evidence="2 3" key="1">
    <citation type="journal article" date="2022" name="Nat. Genet.">
        <title>Improved pea reference genome and pan-genome highlight genomic features and evolutionary characteristics.</title>
        <authorList>
            <person name="Yang T."/>
            <person name="Liu R."/>
            <person name="Luo Y."/>
            <person name="Hu S."/>
            <person name="Wang D."/>
            <person name="Wang C."/>
            <person name="Pandey M.K."/>
            <person name="Ge S."/>
            <person name="Xu Q."/>
            <person name="Li N."/>
            <person name="Li G."/>
            <person name="Huang Y."/>
            <person name="Saxena R.K."/>
            <person name="Ji Y."/>
            <person name="Li M."/>
            <person name="Yan X."/>
            <person name="He Y."/>
            <person name="Liu Y."/>
            <person name="Wang X."/>
            <person name="Xiang C."/>
            <person name="Varshney R.K."/>
            <person name="Ding H."/>
            <person name="Gao S."/>
            <person name="Zong X."/>
        </authorList>
    </citation>
    <scope>NUCLEOTIDE SEQUENCE [LARGE SCALE GENOMIC DNA]</scope>
    <source>
        <strain evidence="2 3">cv. Zhongwan 6</strain>
    </source>
</reference>
<sequence length="178" mass="20213">MSPPRRNTRKAKMDAGSFNPDHDSDTEVAPRTVKSRRLLFNFSTIPLTPPKYGNLDSFPSLSFNFHPLLTFQGISNFIEDSGYVYPDLVKEFYANLEITRDFSVSSLVKNTEIFLTLEEFGVCLSIPSTGVHLKHNLVCVATQFTNYEKWQFYFSISRLSEQEITSKSSGSNRVSDCT</sequence>
<gene>
    <name evidence="2" type="ORF">KIW84_035343</name>
</gene>
<accession>A0A9D4Y5Y2</accession>
<proteinExistence type="predicted"/>
<protein>
    <submittedName>
        <fullName evidence="2">Uncharacterized protein</fullName>
    </submittedName>
</protein>
<dbReference type="Proteomes" id="UP001058974">
    <property type="component" value="Chromosome 3"/>
</dbReference>
<dbReference type="AlphaFoldDB" id="A0A9D4Y5Y2"/>
<evidence type="ECO:0000313" key="2">
    <source>
        <dbReference type="EMBL" id="KAI5431145.1"/>
    </source>
</evidence>
<name>A0A9D4Y5Y2_PEA</name>
<organism evidence="2 3">
    <name type="scientific">Pisum sativum</name>
    <name type="common">Garden pea</name>
    <name type="synonym">Lathyrus oleraceus</name>
    <dbReference type="NCBI Taxonomy" id="3888"/>
    <lineage>
        <taxon>Eukaryota</taxon>
        <taxon>Viridiplantae</taxon>
        <taxon>Streptophyta</taxon>
        <taxon>Embryophyta</taxon>
        <taxon>Tracheophyta</taxon>
        <taxon>Spermatophyta</taxon>
        <taxon>Magnoliopsida</taxon>
        <taxon>eudicotyledons</taxon>
        <taxon>Gunneridae</taxon>
        <taxon>Pentapetalae</taxon>
        <taxon>rosids</taxon>
        <taxon>fabids</taxon>
        <taxon>Fabales</taxon>
        <taxon>Fabaceae</taxon>
        <taxon>Papilionoideae</taxon>
        <taxon>50 kb inversion clade</taxon>
        <taxon>NPAAA clade</taxon>
        <taxon>Hologalegina</taxon>
        <taxon>IRL clade</taxon>
        <taxon>Fabeae</taxon>
        <taxon>Lathyrus</taxon>
    </lineage>
</organism>
<comment type="caution">
    <text evidence="2">The sequence shown here is derived from an EMBL/GenBank/DDBJ whole genome shotgun (WGS) entry which is preliminary data.</text>
</comment>
<dbReference type="EMBL" id="JAMSHJ010000003">
    <property type="protein sequence ID" value="KAI5431145.1"/>
    <property type="molecule type" value="Genomic_DNA"/>
</dbReference>
<feature type="region of interest" description="Disordered" evidence="1">
    <location>
        <begin position="1"/>
        <end position="28"/>
    </location>
</feature>
<evidence type="ECO:0000313" key="3">
    <source>
        <dbReference type="Proteomes" id="UP001058974"/>
    </source>
</evidence>
<evidence type="ECO:0000256" key="1">
    <source>
        <dbReference type="SAM" id="MobiDB-lite"/>
    </source>
</evidence>